<evidence type="ECO:0000256" key="4">
    <source>
        <dbReference type="ARBA" id="ARBA00022801"/>
    </source>
</evidence>
<dbReference type="EC" id="3.6.4.12" evidence="11"/>
<dbReference type="PANTHER" id="PTHR30591:SF1">
    <property type="entry name" value="RECBCD ENZYME SUBUNIT RECC"/>
    <property type="match status" value="1"/>
</dbReference>
<protein>
    <submittedName>
        <fullName evidence="11">ATP-dependent helicase/nuclease subunit B</fullName>
        <ecNumber evidence="11">3.1.-.-</ecNumber>
        <ecNumber evidence="11">3.6.4.12</ecNumber>
    </submittedName>
</protein>
<evidence type="ECO:0000256" key="8">
    <source>
        <dbReference type="ARBA" id="ARBA00023125"/>
    </source>
</evidence>
<name>A0ABS2MSB5_9FIRM</name>
<keyword evidence="12" id="KW-1185">Reference proteome</keyword>
<keyword evidence="1" id="KW-0540">Nuclease</keyword>
<dbReference type="Pfam" id="PF12705">
    <property type="entry name" value="PDDEXK_1"/>
    <property type="match status" value="1"/>
</dbReference>
<dbReference type="InterPro" id="IPR011604">
    <property type="entry name" value="PDDEXK-like_dom_sf"/>
</dbReference>
<evidence type="ECO:0000256" key="2">
    <source>
        <dbReference type="ARBA" id="ARBA00022741"/>
    </source>
</evidence>
<evidence type="ECO:0000256" key="1">
    <source>
        <dbReference type="ARBA" id="ARBA00022722"/>
    </source>
</evidence>
<keyword evidence="8" id="KW-0238">DNA-binding</keyword>
<dbReference type="EC" id="3.1.-.-" evidence="11"/>
<keyword evidence="3" id="KW-0227">DNA damage</keyword>
<evidence type="ECO:0000256" key="5">
    <source>
        <dbReference type="ARBA" id="ARBA00022806"/>
    </source>
</evidence>
<dbReference type="SUPFAM" id="SSF52980">
    <property type="entry name" value="Restriction endonuclease-like"/>
    <property type="match status" value="1"/>
</dbReference>
<comment type="caution">
    <text evidence="11">The sequence shown here is derived from an EMBL/GenBank/DDBJ whole genome shotgun (WGS) entry which is preliminary data.</text>
</comment>
<dbReference type="Gene3D" id="3.90.320.10">
    <property type="match status" value="1"/>
</dbReference>
<accession>A0ABS2MSB5</accession>
<dbReference type="InterPro" id="IPR011335">
    <property type="entry name" value="Restrct_endonuc-II-like"/>
</dbReference>
<dbReference type="Proteomes" id="UP000767854">
    <property type="component" value="Unassembled WGS sequence"/>
</dbReference>
<dbReference type="InterPro" id="IPR049035">
    <property type="entry name" value="ADDB_N"/>
</dbReference>
<evidence type="ECO:0000256" key="7">
    <source>
        <dbReference type="ARBA" id="ARBA00022840"/>
    </source>
</evidence>
<dbReference type="InterPro" id="IPR014017">
    <property type="entry name" value="DNA_helicase_UvrD-like_C"/>
</dbReference>
<dbReference type="InterPro" id="IPR027417">
    <property type="entry name" value="P-loop_NTPase"/>
</dbReference>
<keyword evidence="4 11" id="KW-0378">Hydrolase</keyword>
<dbReference type="InterPro" id="IPR038726">
    <property type="entry name" value="PDDEXK_AddAB-type"/>
</dbReference>
<keyword evidence="5 11" id="KW-0347">Helicase</keyword>
<evidence type="ECO:0000256" key="6">
    <source>
        <dbReference type="ARBA" id="ARBA00022839"/>
    </source>
</evidence>
<dbReference type="GO" id="GO:0016787">
    <property type="term" value="F:hydrolase activity"/>
    <property type="evidence" value="ECO:0007669"/>
    <property type="project" value="UniProtKB-KW"/>
</dbReference>
<dbReference type="SUPFAM" id="SSF52540">
    <property type="entry name" value="P-loop containing nucleoside triphosphate hydrolases"/>
    <property type="match status" value="1"/>
</dbReference>
<dbReference type="Pfam" id="PF13361">
    <property type="entry name" value="UvrD_C"/>
    <property type="match status" value="1"/>
</dbReference>
<sequence>MIRLITGKAKTGKTTRVFEEIQTLQNTDKKNAVIMIVPEQFTLEAEKKYIEHTASNGFIGIEILSFKRLCQKVIDLDEKVLIGDMGRMLLLRKLFRSMESELVYYGKAYQKPGFLQKFNALIQELRQTGITPEILEDLENELSSHDVLRMKMKDIHRVYSAYWKEKETLFFDDEAYYDLFIEKAETSNLIREANIWVDGFDSFSMQEYAILEKLMLCANDVTLTATWDESDQFDHTKVMVDRIKKATKEQLGEDMFEQIHLTESYLSASISMFSDHLLNYPYATFTKSEGDIRMHAANSRASEIETCAIEIIKLVRDEGMRWRDIAVVTNGISEYDSAIRRVFNQYGLPFFMDVKHSVLANPFVRFVLATVRIISEPTQMAHVIQLLKTGYLPFSSDQVHLFELYVKSKAIKPYHLKRPFSRESDRGLDMDALEAIRKSLWGLLEAISNLKQMTTKAYVEILYGFIVQNDLYLKIQENIDYFIENQNFEEAQIFSQIWNKTLSLFDQMVAVMDSEILTVKDLGQLMEAGFENMEVGVLPLNENRILVGSLDRSRAHDIKVLFVLGVNDGILPEAGSPHQLISEMEKDVLNQGQIRILSDSNMFINKETFNIYVAITRPAERLYLYYAKSDSEGRALRPSYLISKGRKVCVDLWYSEEGIVENMDPNVIPSTITLPTPTWDHLAVELRRFLDGMPMHVAWFSVLKWFAIDSPLKVKQLTSALFYDNSVERLSWNLVSKIYDNPVKTSVSRLEEFVNCPFKYFVSTGLKPYIPNVYELKYPDMGILLHAILEAFGKWMFTSQMNWSDLSLDEKNQVLDAILETSLDKELFDSKYQYLYMIRKLKRVAKRSVDTLSHHLEVGLFKTQAFELIFSDGPAGVPPIVIPLEGDRKLFVRGVIDRIDLLERDGKHYVKIIDYKSGMKEMSLSDVYHGLQMQLMVYLNACLEHPDYFKVKELIPAGAFYFKIDDPIIEKVLNDREAIEADIYNHLKLDGLILNDMEIIKAFDSDFESKSQSSVVSVKVKKDGTLSKSSGALTQEDFQSITSWVTNKMKTIGNAITQGEISVSPAKVAGRASCDYCQYKALCQFDPKFFGNQYRSLTKLSDEEAIACIKAGGQDD</sequence>
<dbReference type="Pfam" id="PF21445">
    <property type="entry name" value="ADDB_N"/>
    <property type="match status" value="1"/>
</dbReference>
<evidence type="ECO:0000313" key="11">
    <source>
        <dbReference type="EMBL" id="MBM7562255.1"/>
    </source>
</evidence>
<evidence type="ECO:0000256" key="3">
    <source>
        <dbReference type="ARBA" id="ARBA00022763"/>
    </source>
</evidence>
<dbReference type="GO" id="GO:0003678">
    <property type="term" value="F:DNA helicase activity"/>
    <property type="evidence" value="ECO:0007669"/>
    <property type="project" value="UniProtKB-EC"/>
</dbReference>
<gene>
    <name evidence="11" type="ORF">JOC49_001798</name>
</gene>
<evidence type="ECO:0000313" key="12">
    <source>
        <dbReference type="Proteomes" id="UP000767854"/>
    </source>
</evidence>
<feature type="domain" description="UvrD-like helicase C-terminal" evidence="10">
    <location>
        <begin position="263"/>
        <end position="555"/>
    </location>
</feature>
<keyword evidence="2" id="KW-0547">Nucleotide-binding</keyword>
<evidence type="ECO:0000256" key="9">
    <source>
        <dbReference type="ARBA" id="ARBA00023204"/>
    </source>
</evidence>
<evidence type="ECO:0000259" key="10">
    <source>
        <dbReference type="PROSITE" id="PS51217"/>
    </source>
</evidence>
<keyword evidence="7" id="KW-0067">ATP-binding</keyword>
<organism evidence="11 12">
    <name type="scientific">Fusibacter tunisiensis</name>
    <dbReference type="NCBI Taxonomy" id="1008308"/>
    <lineage>
        <taxon>Bacteria</taxon>
        <taxon>Bacillati</taxon>
        <taxon>Bacillota</taxon>
        <taxon>Clostridia</taxon>
        <taxon>Eubacteriales</taxon>
        <taxon>Eubacteriales Family XII. Incertae Sedis</taxon>
        <taxon>Fusibacter</taxon>
    </lineage>
</organism>
<dbReference type="PANTHER" id="PTHR30591">
    <property type="entry name" value="RECBCD ENZYME SUBUNIT RECC"/>
    <property type="match status" value="1"/>
</dbReference>
<reference evidence="11 12" key="1">
    <citation type="submission" date="2021-01" db="EMBL/GenBank/DDBJ databases">
        <title>Genomic Encyclopedia of Type Strains, Phase IV (KMG-IV): sequencing the most valuable type-strain genomes for metagenomic binning, comparative biology and taxonomic classification.</title>
        <authorList>
            <person name="Goeker M."/>
        </authorList>
    </citation>
    <scope>NUCLEOTIDE SEQUENCE [LARGE SCALE GENOMIC DNA]</scope>
    <source>
        <strain evidence="11 12">DSM 24436</strain>
    </source>
</reference>
<dbReference type="EMBL" id="JAFBDT010000014">
    <property type="protein sequence ID" value="MBM7562255.1"/>
    <property type="molecule type" value="Genomic_DNA"/>
</dbReference>
<proteinExistence type="predicted"/>
<dbReference type="Gene3D" id="3.40.50.300">
    <property type="entry name" value="P-loop containing nucleotide triphosphate hydrolases"/>
    <property type="match status" value="3"/>
</dbReference>
<dbReference type="PROSITE" id="PS51217">
    <property type="entry name" value="UVRD_HELICASE_CTER"/>
    <property type="match status" value="1"/>
</dbReference>
<dbReference type="Gene3D" id="6.10.140.1030">
    <property type="match status" value="1"/>
</dbReference>
<keyword evidence="9" id="KW-0234">DNA repair</keyword>
<dbReference type="RefSeq" id="WP_204664487.1">
    <property type="nucleotide sequence ID" value="NZ_JAFBDT010000014.1"/>
</dbReference>
<keyword evidence="6" id="KW-0269">Exonuclease</keyword>